<sequence length="113" mass="12250">MHNEQIPGKIMNLPPAGAGPAAVMSDEQADMLQSINPELHGKMALLSNDQRAEVLGLVDSLMAGEKPKPKKPKKSYHDSPIALLRAEAKTLGINVFQKGREQLRTEIAEKKAA</sequence>
<feature type="region of interest" description="Disordered" evidence="1">
    <location>
        <begin position="1"/>
        <end position="21"/>
    </location>
</feature>
<evidence type="ECO:0000256" key="1">
    <source>
        <dbReference type="SAM" id="MobiDB-lite"/>
    </source>
</evidence>
<dbReference type="AlphaFoldDB" id="A0A0F9G879"/>
<comment type="caution">
    <text evidence="2">The sequence shown here is derived from an EMBL/GenBank/DDBJ whole genome shotgun (WGS) entry which is preliminary data.</text>
</comment>
<gene>
    <name evidence="2" type="ORF">LCGC14_1943110</name>
</gene>
<dbReference type="EMBL" id="LAZR01021066">
    <property type="protein sequence ID" value="KKL86601.1"/>
    <property type="molecule type" value="Genomic_DNA"/>
</dbReference>
<evidence type="ECO:0000313" key="2">
    <source>
        <dbReference type="EMBL" id="KKL86601.1"/>
    </source>
</evidence>
<protein>
    <submittedName>
        <fullName evidence="2">Uncharacterized protein</fullName>
    </submittedName>
</protein>
<accession>A0A0F9G879</accession>
<proteinExistence type="predicted"/>
<name>A0A0F9G879_9ZZZZ</name>
<organism evidence="2">
    <name type="scientific">marine sediment metagenome</name>
    <dbReference type="NCBI Taxonomy" id="412755"/>
    <lineage>
        <taxon>unclassified sequences</taxon>
        <taxon>metagenomes</taxon>
        <taxon>ecological metagenomes</taxon>
    </lineage>
</organism>
<reference evidence="2" key="1">
    <citation type="journal article" date="2015" name="Nature">
        <title>Complex archaea that bridge the gap between prokaryotes and eukaryotes.</title>
        <authorList>
            <person name="Spang A."/>
            <person name="Saw J.H."/>
            <person name="Jorgensen S.L."/>
            <person name="Zaremba-Niedzwiedzka K."/>
            <person name="Martijn J."/>
            <person name="Lind A.E."/>
            <person name="van Eijk R."/>
            <person name="Schleper C."/>
            <person name="Guy L."/>
            <person name="Ettema T.J."/>
        </authorList>
    </citation>
    <scope>NUCLEOTIDE SEQUENCE</scope>
</reference>